<dbReference type="SUPFAM" id="SSF54637">
    <property type="entry name" value="Thioesterase/thiol ester dehydrase-isomerase"/>
    <property type="match status" value="1"/>
</dbReference>
<protein>
    <submittedName>
        <fullName evidence="3">FabA/FabZ family ACP-dehydratase</fullName>
    </submittedName>
</protein>
<organism evidence="2 4">
    <name type="scientific">Pseudoalteromonas maricaloris</name>
    <dbReference type="NCBI Taxonomy" id="184924"/>
    <lineage>
        <taxon>Bacteria</taxon>
        <taxon>Pseudomonadati</taxon>
        <taxon>Pseudomonadota</taxon>
        <taxon>Gammaproteobacteria</taxon>
        <taxon>Alteromonadales</taxon>
        <taxon>Pseudoalteromonadaceae</taxon>
        <taxon>Pseudoalteromonas</taxon>
    </lineage>
</organism>
<dbReference type="Proteomes" id="UP000646877">
    <property type="component" value="Unassembled WGS sequence"/>
</dbReference>
<dbReference type="AlphaFoldDB" id="A0A8I2GY60"/>
<evidence type="ECO:0000313" key="4">
    <source>
        <dbReference type="Proteomes" id="UP000646877"/>
    </source>
</evidence>
<keyword evidence="5" id="KW-1185">Reference proteome</keyword>
<name>A0A8I2GY60_9GAMM</name>
<dbReference type="Gene3D" id="3.10.129.10">
    <property type="entry name" value="Hotdog Thioesterase"/>
    <property type="match status" value="1"/>
</dbReference>
<proteinExistence type="predicted"/>
<sequence>MMMKTAEQISTALEITAPFLMIDNYELIEKGKTAIATKSISVDDWFFECHLPKSGVMPGTLQIEGMLQTLVLLIYDSFEHGEHRAYVNNINVKLMKAVTVATCSELRYEATILSMRRGICKGEVIALCDGTKICAGTFSYASPHLMAVPKSAE</sequence>
<dbReference type="GO" id="GO:0016829">
    <property type="term" value="F:lyase activity"/>
    <property type="evidence" value="ECO:0007669"/>
    <property type="project" value="UniProtKB-KW"/>
</dbReference>
<reference evidence="3 5" key="2">
    <citation type="submission" date="2023-10" db="EMBL/GenBank/DDBJ databases">
        <title>To unveil natural product biosynthetic capacity in Pseudoalteromonas.</title>
        <authorList>
            <person name="Wang J."/>
        </authorList>
    </citation>
    <scope>NUCLEOTIDE SEQUENCE [LARGE SCALE GENOMIC DNA]</scope>
    <source>
        <strain evidence="3 5">DSM 15914</strain>
    </source>
</reference>
<dbReference type="EMBL" id="CP137578">
    <property type="protein sequence ID" value="WOX27634.1"/>
    <property type="molecule type" value="Genomic_DNA"/>
</dbReference>
<evidence type="ECO:0000256" key="1">
    <source>
        <dbReference type="ARBA" id="ARBA00023239"/>
    </source>
</evidence>
<reference evidence="2" key="1">
    <citation type="submission" date="2019-10" db="EMBL/GenBank/DDBJ databases">
        <authorList>
            <person name="Paulsen S."/>
        </authorList>
    </citation>
    <scope>NUCLEOTIDE SEQUENCE</scope>
    <source>
        <strain evidence="2">LMG 19692</strain>
    </source>
</reference>
<dbReference type="InterPro" id="IPR029069">
    <property type="entry name" value="HotDog_dom_sf"/>
</dbReference>
<dbReference type="Proteomes" id="UP001304419">
    <property type="component" value="Chromosome 1"/>
</dbReference>
<keyword evidence="1" id="KW-0456">Lyase</keyword>
<evidence type="ECO:0000313" key="5">
    <source>
        <dbReference type="Proteomes" id="UP001304419"/>
    </source>
</evidence>
<evidence type="ECO:0000313" key="3">
    <source>
        <dbReference type="EMBL" id="WOX27634.1"/>
    </source>
</evidence>
<dbReference type="CDD" id="cd00493">
    <property type="entry name" value="FabA_FabZ"/>
    <property type="match status" value="1"/>
</dbReference>
<dbReference type="PANTHER" id="PTHR30272:SF1">
    <property type="entry name" value="3-HYDROXYACYL-[ACYL-CARRIER-PROTEIN] DEHYDRATASE"/>
    <property type="match status" value="1"/>
</dbReference>
<dbReference type="Pfam" id="PF07977">
    <property type="entry name" value="FabA"/>
    <property type="match status" value="1"/>
</dbReference>
<dbReference type="RefSeq" id="WP_193521376.1">
    <property type="nucleotide sequence ID" value="NZ_CBCSDF010000003.1"/>
</dbReference>
<dbReference type="InterPro" id="IPR013114">
    <property type="entry name" value="FabA_FabZ"/>
</dbReference>
<dbReference type="EMBL" id="WEIA01000001">
    <property type="protein sequence ID" value="NLR19781.1"/>
    <property type="molecule type" value="Genomic_DNA"/>
</dbReference>
<evidence type="ECO:0000313" key="2">
    <source>
        <dbReference type="EMBL" id="NLR19781.1"/>
    </source>
</evidence>
<gene>
    <name evidence="2" type="ORF">F9Y85_00235</name>
    <name evidence="3" type="ORF">R5H13_13335</name>
</gene>
<accession>A0A8I2GY60</accession>
<dbReference type="PANTHER" id="PTHR30272">
    <property type="entry name" value="3-HYDROXYACYL-[ACYL-CARRIER-PROTEIN] DEHYDRATASE"/>
    <property type="match status" value="1"/>
</dbReference>